<keyword evidence="2" id="KW-1185">Reference proteome</keyword>
<dbReference type="EMBL" id="MJEQ01002834">
    <property type="protein sequence ID" value="OIT26400.1"/>
    <property type="molecule type" value="Genomic_DNA"/>
</dbReference>
<accession>A0A1J6KNF3</accession>
<evidence type="ECO:0000313" key="1">
    <source>
        <dbReference type="EMBL" id="OIT26400.1"/>
    </source>
</evidence>
<dbReference type="AlphaFoldDB" id="A0A1J6KNF3"/>
<evidence type="ECO:0000313" key="2">
    <source>
        <dbReference type="Proteomes" id="UP000187609"/>
    </source>
</evidence>
<dbReference type="Proteomes" id="UP000187609">
    <property type="component" value="Unassembled WGS sequence"/>
</dbReference>
<name>A0A1J6KNF3_NICAT</name>
<dbReference type="Gramene" id="OIT26400">
    <property type="protein sequence ID" value="OIT26400"/>
    <property type="gene ID" value="A4A49_27069"/>
</dbReference>
<reference evidence="1" key="1">
    <citation type="submission" date="2016-11" db="EMBL/GenBank/DDBJ databases">
        <title>The genome of Nicotiana attenuata.</title>
        <authorList>
            <person name="Xu S."/>
            <person name="Brockmoeller T."/>
            <person name="Gaquerel E."/>
            <person name="Navarro A."/>
            <person name="Kuhl H."/>
            <person name="Gase K."/>
            <person name="Ling Z."/>
            <person name="Zhou W."/>
            <person name="Kreitzer C."/>
            <person name="Stanke M."/>
            <person name="Tang H."/>
            <person name="Lyons E."/>
            <person name="Pandey P."/>
            <person name="Pandey S.P."/>
            <person name="Timmermann B."/>
            <person name="Baldwin I.T."/>
        </authorList>
    </citation>
    <scope>NUCLEOTIDE SEQUENCE [LARGE SCALE GENOMIC DNA]</scope>
    <source>
        <strain evidence="1">UT</strain>
    </source>
</reference>
<sequence length="69" mass="7784">MVAILVSTQLREYLMRPISDGYENLLQATKITEEKETNDVLQGNVVMGNGTGFYNQYSPHLGDVFNDLM</sequence>
<comment type="caution">
    <text evidence="1">The sequence shown here is derived from an EMBL/GenBank/DDBJ whole genome shotgun (WGS) entry which is preliminary data.</text>
</comment>
<gene>
    <name evidence="1" type="ORF">A4A49_27069</name>
</gene>
<organism evidence="1 2">
    <name type="scientific">Nicotiana attenuata</name>
    <name type="common">Coyote tobacco</name>
    <dbReference type="NCBI Taxonomy" id="49451"/>
    <lineage>
        <taxon>Eukaryota</taxon>
        <taxon>Viridiplantae</taxon>
        <taxon>Streptophyta</taxon>
        <taxon>Embryophyta</taxon>
        <taxon>Tracheophyta</taxon>
        <taxon>Spermatophyta</taxon>
        <taxon>Magnoliopsida</taxon>
        <taxon>eudicotyledons</taxon>
        <taxon>Gunneridae</taxon>
        <taxon>Pentapetalae</taxon>
        <taxon>asterids</taxon>
        <taxon>lamiids</taxon>
        <taxon>Solanales</taxon>
        <taxon>Solanaceae</taxon>
        <taxon>Nicotianoideae</taxon>
        <taxon>Nicotianeae</taxon>
        <taxon>Nicotiana</taxon>
    </lineage>
</organism>
<protein>
    <submittedName>
        <fullName evidence="1">Uncharacterized protein</fullName>
    </submittedName>
</protein>
<proteinExistence type="predicted"/>